<name>V6AQD4_9ARCH</name>
<evidence type="ECO:0000313" key="2">
    <source>
        <dbReference type="Proteomes" id="UP000018159"/>
    </source>
</evidence>
<accession>V6AQD4</accession>
<reference evidence="1 2" key="1">
    <citation type="journal article" date="2013" name="PLoS ONE">
        <title>Enrichment and Genome Sequence of the Group I.1a Ammonia-Oxidizing Archaeon ?Ca. Nitrosotenuis uzonensis? Representing a Clade Globally.</title>
        <authorList>
            <person name="Lebedeva E.V."/>
            <person name="Hatzenpichler R."/>
            <person name="Pelletier E."/>
            <person name="Schuster N."/>
            <person name="Hauzmayer S."/>
            <person name="Bulaev A."/>
            <person name="Grigor'eva N.V."/>
            <person name="Galushko A."/>
            <person name="Schmid M."/>
            <person name="Palatinszky M."/>
            <person name="Le Paslier D."/>
            <person name="Daims H."/>
            <person name="Wagner M."/>
        </authorList>
    </citation>
    <scope>NUCLEOTIDE SEQUENCE [LARGE SCALE GENOMIC DNA]</scope>
    <source>
        <strain evidence="1 2">N4</strain>
    </source>
</reference>
<proteinExistence type="predicted"/>
<gene>
    <name evidence="1" type="ORF">NITUZ_140021</name>
</gene>
<dbReference type="EMBL" id="CBTY010000006">
    <property type="protein sequence ID" value="CDI04946.1"/>
    <property type="molecule type" value="Genomic_DNA"/>
</dbReference>
<keyword evidence="2" id="KW-1185">Reference proteome</keyword>
<protein>
    <submittedName>
        <fullName evidence="1">Uncharacterized protein</fullName>
    </submittedName>
</protein>
<evidence type="ECO:0000313" key="1">
    <source>
        <dbReference type="EMBL" id="CDI04946.1"/>
    </source>
</evidence>
<comment type="caution">
    <text evidence="1">The sequence shown here is derived from an EMBL/GenBank/DDBJ whole genome shotgun (WGS) entry which is preliminary data.</text>
</comment>
<dbReference type="AlphaFoldDB" id="V6AQD4"/>
<dbReference type="Proteomes" id="UP000018159">
    <property type="component" value="Unassembled WGS sequence"/>
</dbReference>
<organism evidence="1 2">
    <name type="scientific">Candidatus Nitrosotenuis uzonensis</name>
    <dbReference type="NCBI Taxonomy" id="1407055"/>
    <lineage>
        <taxon>Archaea</taxon>
        <taxon>Nitrososphaerota</taxon>
        <taxon>Candidatus Nitrosotenuis</taxon>
    </lineage>
</organism>
<sequence length="41" mass="4672">MTRAIVIPINIRGIETYQILSVKNRAKMPKMMQNIETLAAL</sequence>